<dbReference type="Proteomes" id="UP000264056">
    <property type="component" value="Unassembled WGS sequence"/>
</dbReference>
<dbReference type="AlphaFoldDB" id="A0A372KQC1"/>
<reference evidence="1" key="4">
    <citation type="journal article" date="2019" name="Int. J. Syst. Evol. Microbiol.">
        <title>Streptococcus chenjunshii sp. nov. isolated from feces of Tibetan antelopes.</title>
        <authorList>
            <person name="Tian Z."/>
            <person name="Lu S."/>
            <person name="Jin D."/>
            <person name="Yang J."/>
            <person name="Pu J."/>
            <person name="Lai X.H."/>
            <person name="Bai X.N."/>
            <person name="Wu X.M."/>
            <person name="Li J."/>
            <person name="Wang S."/>
            <person name="Xu J."/>
        </authorList>
    </citation>
    <scope>NUCLEOTIDE SEQUENCE</scope>
    <source>
        <strain evidence="1">Z15</strain>
    </source>
</reference>
<dbReference type="EMBL" id="QVQY01000007">
    <property type="protein sequence ID" value="RFU51362.1"/>
    <property type="molecule type" value="Genomic_DNA"/>
</dbReference>
<dbReference type="Proteomes" id="UP000246115">
    <property type="component" value="Chromosome"/>
</dbReference>
<proteinExistence type="predicted"/>
<dbReference type="EMBL" id="QVQZ01000003">
    <property type="protein sequence ID" value="RFU53838.1"/>
    <property type="molecule type" value="Genomic_DNA"/>
</dbReference>
<dbReference type="KEGG" id="schj:DDV21_001255"/>
<accession>A0A372KQC1</accession>
<dbReference type="EMBL" id="CP031733">
    <property type="protein sequence ID" value="AXQ79686.1"/>
    <property type="molecule type" value="Genomic_DNA"/>
</dbReference>
<reference evidence="4" key="3">
    <citation type="submission" date="2018-08" db="EMBL/GenBank/DDBJ databases">
        <title>Streptococcus chenjunshii sp. nov., isolated from stools sample of the Tibetan antelope in the Qinghai-Tibet plateau, China.</title>
        <authorList>
            <person name="Tian Z."/>
        </authorList>
    </citation>
    <scope>NUCLEOTIDE SEQUENCE [LARGE SCALE GENOMIC DNA]</scope>
    <source>
        <strain evidence="4">Z15</strain>
    </source>
</reference>
<evidence type="ECO:0000313" key="2">
    <source>
        <dbReference type="EMBL" id="RFU51362.1"/>
    </source>
</evidence>
<keyword evidence="6" id="KW-1185">Reference proteome</keyword>
<reference evidence="2 6" key="1">
    <citation type="submission" date="2018-08" db="EMBL/GenBank/DDBJ databases">
        <title>Draft genome of Streptococcus sp .nov. Z2.</title>
        <authorList>
            <person name="Tian Z."/>
        </authorList>
    </citation>
    <scope>NUCLEOTIDE SEQUENCE [LARGE SCALE GENOMIC DNA]</scope>
    <source>
        <strain evidence="2 6">Z2</strain>
    </source>
</reference>
<organism evidence="3 5">
    <name type="scientific">Streptococcus chenjunshii</name>
    <dbReference type="NCBI Taxonomy" id="2173853"/>
    <lineage>
        <taxon>Bacteria</taxon>
        <taxon>Bacillati</taxon>
        <taxon>Bacillota</taxon>
        <taxon>Bacilli</taxon>
        <taxon>Lactobacillales</taxon>
        <taxon>Streptococcaceae</taxon>
        <taxon>Streptococcus</taxon>
    </lineage>
</organism>
<evidence type="ECO:0000313" key="6">
    <source>
        <dbReference type="Proteomes" id="UP000264056"/>
    </source>
</evidence>
<dbReference type="Proteomes" id="UP000262901">
    <property type="component" value="Unassembled WGS sequence"/>
</dbReference>
<evidence type="ECO:0000313" key="3">
    <source>
        <dbReference type="EMBL" id="RFU53838.1"/>
    </source>
</evidence>
<reference evidence="3 5" key="2">
    <citation type="submission" date="2018-08" db="EMBL/GenBank/DDBJ databases">
        <title>Draft genome of Streptococcus sp. nov. Z1.</title>
        <authorList>
            <person name="Tian Z."/>
        </authorList>
    </citation>
    <scope>NUCLEOTIDE SEQUENCE [LARGE SCALE GENOMIC DNA]</scope>
    <source>
        <strain evidence="3">Z1</strain>
        <strain evidence="5">Z1(2018)</strain>
    </source>
</reference>
<protein>
    <submittedName>
        <fullName evidence="3">PTS cellbiose transporter subunit IIC</fullName>
    </submittedName>
</protein>
<accession>A0A346NF91</accession>
<gene>
    <name evidence="1" type="ORF">DDV21_001255</name>
    <name evidence="2" type="ORF">DDV22_03910</name>
    <name evidence="3" type="ORF">DDV23_02840</name>
</gene>
<evidence type="ECO:0000313" key="5">
    <source>
        <dbReference type="Proteomes" id="UP000262901"/>
    </source>
</evidence>
<evidence type="ECO:0000313" key="4">
    <source>
        <dbReference type="Proteomes" id="UP000246115"/>
    </source>
</evidence>
<sequence>MSPHYQPAPKGAGFHFVQALLLLTRH</sequence>
<name>A0A372KQC1_9STRE</name>
<evidence type="ECO:0000313" key="1">
    <source>
        <dbReference type="EMBL" id="AXQ79686.1"/>
    </source>
</evidence>